<dbReference type="SUPFAM" id="SSF52540">
    <property type="entry name" value="P-loop containing nucleoside triphosphate hydrolases"/>
    <property type="match status" value="1"/>
</dbReference>
<evidence type="ECO:0000313" key="1">
    <source>
        <dbReference type="EMBL" id="AER66815.1"/>
    </source>
</evidence>
<dbReference type="Proteomes" id="UP000005868">
    <property type="component" value="Chromosome"/>
</dbReference>
<reference evidence="1 2" key="2">
    <citation type="journal article" date="2012" name="Stand. Genomic Sci.">
        <title>Genome sequence of the moderately thermophilic, amino-acid-degrading and sulfur-reducing bacterium Thermovirga lienii type strain (Cas60314(T)).</title>
        <authorList>
            <person name="Goker M."/>
            <person name="Saunders E."/>
            <person name="Lapidus A."/>
            <person name="Nolan M."/>
            <person name="Lucas S."/>
            <person name="Hammon N."/>
            <person name="Deshpande S."/>
            <person name="Cheng J.F."/>
            <person name="Han C."/>
            <person name="Tapia R."/>
            <person name="Goodwin L.A."/>
            <person name="Pitluck S."/>
            <person name="Liolios K."/>
            <person name="Mavromatis K."/>
            <person name="Pagani I."/>
            <person name="Ivanova N."/>
            <person name="Mikhailova N."/>
            <person name="Pati A."/>
            <person name="Chen A."/>
            <person name="Palaniappan K."/>
            <person name="Land M."/>
            <person name="Chang Y.J."/>
            <person name="Jeffries C.D."/>
            <person name="Brambilla E.M."/>
            <person name="Rohde M."/>
            <person name="Spring S."/>
            <person name="Detter J.C."/>
            <person name="Woyke T."/>
            <person name="Bristow J."/>
            <person name="Eisen J.A."/>
            <person name="Markowitz V."/>
            <person name="Hugenholtz P."/>
            <person name="Kyrpides N.C."/>
            <person name="Klenk H.P."/>
        </authorList>
    </citation>
    <scope>NUCLEOTIDE SEQUENCE [LARGE SCALE GENOMIC DNA]</scope>
    <source>
        <strain evidence="2">ATCC BAA-1197 / DSM 17291 / Cas60314</strain>
    </source>
</reference>
<dbReference type="InterPro" id="IPR027417">
    <property type="entry name" value="P-loop_NTPase"/>
</dbReference>
<evidence type="ECO:0000313" key="2">
    <source>
        <dbReference type="Proteomes" id="UP000005868"/>
    </source>
</evidence>
<dbReference type="OrthoDB" id="9810148at2"/>
<accession>G7VAB5</accession>
<sequence>MQKKNLAVNENEEEQNFLQESFSSLVAEIKSNGIDTNFACVLPGSLQRKLAVELGKSLLCESKTGEDNCESCKAWVGESHPDLIIIGSPDKPPGIKECMSLWEEISLFPVAANRRVAFLLGCDKLSLPAANSLLKLTEETPGDGLVALLMEEEKMLPTLKSRLHIFRFKLPLLKSSTDIPKNKDQFLKWLRSTSNMSTGEVALVLSGWVSTLVDEGRFDKAADIEMARVLSEKYNMSKEMLEDLIYMVLWEGYDFELLSGVLW</sequence>
<dbReference type="Pfam" id="PF13177">
    <property type="entry name" value="DNA_pol3_delta2"/>
    <property type="match status" value="1"/>
</dbReference>
<organism evidence="1 2">
    <name type="scientific">Thermovirga lienii (strain ATCC BAA-1197 / DSM 17291 / Cas60314)</name>
    <dbReference type="NCBI Taxonomy" id="580340"/>
    <lineage>
        <taxon>Bacteria</taxon>
        <taxon>Thermotogati</taxon>
        <taxon>Synergistota</taxon>
        <taxon>Synergistia</taxon>
        <taxon>Synergistales</taxon>
        <taxon>Thermovirgaceae</taxon>
        <taxon>Thermovirga</taxon>
    </lineage>
</organism>
<protein>
    <submittedName>
        <fullName evidence="1">DNA polymerase III gamma/tau subunits-like protein</fullName>
    </submittedName>
</protein>
<dbReference type="AlphaFoldDB" id="G7VAB5"/>
<reference evidence="2" key="1">
    <citation type="submission" date="2011-10" db="EMBL/GenBank/DDBJ databases">
        <title>The complete genome of chromosome of Thermovirga lienii DSM 17291.</title>
        <authorList>
            <consortium name="US DOE Joint Genome Institute (JGI-PGF)"/>
            <person name="Lucas S."/>
            <person name="Copeland A."/>
            <person name="Lapidus A."/>
            <person name="Glavina del Rio T."/>
            <person name="Dalin E."/>
            <person name="Tice H."/>
            <person name="Bruce D."/>
            <person name="Goodwin L."/>
            <person name="Pitluck S."/>
            <person name="Peters L."/>
            <person name="Mikhailova N."/>
            <person name="Saunders E."/>
            <person name="Kyrpides N."/>
            <person name="Mavromatis K."/>
            <person name="Ivanova N."/>
            <person name="Last F.I."/>
            <person name="Brettin T."/>
            <person name="Detter J.C."/>
            <person name="Han C."/>
            <person name="Larimer F."/>
            <person name="Land M."/>
            <person name="Hauser L."/>
            <person name="Markowitz V."/>
            <person name="Cheng J.-F."/>
            <person name="Hugenholtz P."/>
            <person name="Woyke T."/>
            <person name="Wu D."/>
            <person name="Spring S."/>
            <person name="Schroeder M."/>
            <person name="Brambilla E.-M."/>
            <person name="Klenk H.-P."/>
            <person name="Eisen J.A."/>
        </authorList>
    </citation>
    <scope>NUCLEOTIDE SEQUENCE [LARGE SCALE GENOMIC DNA]</scope>
    <source>
        <strain evidence="2">ATCC BAA-1197 / DSM 17291 / Cas60314</strain>
    </source>
</reference>
<dbReference type="eggNOG" id="COG0470">
    <property type="taxonomic scope" value="Bacteria"/>
</dbReference>
<dbReference type="KEGG" id="tli:Tlie_1082"/>
<dbReference type="HOGENOM" id="CLU_1092566_0_0_0"/>
<dbReference type="EMBL" id="CP003096">
    <property type="protein sequence ID" value="AER66815.1"/>
    <property type="molecule type" value="Genomic_DNA"/>
</dbReference>
<keyword evidence="2" id="KW-1185">Reference proteome</keyword>
<proteinExistence type="predicted"/>
<dbReference type="STRING" id="580340.Tlie_1082"/>
<gene>
    <name evidence="1" type="ordered locus">Tlie_1082</name>
</gene>
<name>G7VAB5_THELD</name>
<dbReference type="Gene3D" id="3.40.50.300">
    <property type="entry name" value="P-loop containing nucleotide triphosphate hydrolases"/>
    <property type="match status" value="1"/>
</dbReference>